<dbReference type="PANTHER" id="PTHR47786">
    <property type="entry name" value="ALPHA-1,4-GLUCAN:MALTOSE-1-PHOSPHATE MALTOSYLTRANSFERASE"/>
    <property type="match status" value="1"/>
</dbReference>
<dbReference type="RefSeq" id="WP_187542340.1">
    <property type="nucleotide sequence ID" value="NZ_CP060717.1"/>
</dbReference>
<evidence type="ECO:0000313" key="3">
    <source>
        <dbReference type="EMBL" id="QNN65348.1"/>
    </source>
</evidence>
<dbReference type="CDD" id="cd11313">
    <property type="entry name" value="AmyAc_arch_bac_AmyA"/>
    <property type="match status" value="1"/>
</dbReference>
<dbReference type="SUPFAM" id="SSF51445">
    <property type="entry name" value="(Trans)glycosidases"/>
    <property type="match status" value="1"/>
</dbReference>
<protein>
    <submittedName>
        <fullName evidence="3">Alpha-amylase</fullName>
    </submittedName>
</protein>
<dbReference type="AlphaFoldDB" id="A0A7G9SBX3"/>
<dbReference type="SMART" id="SM00642">
    <property type="entry name" value="Aamy"/>
    <property type="match status" value="1"/>
</dbReference>
<keyword evidence="1" id="KW-0732">Signal</keyword>
<sequence length="483" mass="54533">MIRTLLTAAAALAAVPATAAPAPAGYWAPTPYSQINNAPWSHNAILYQLNTRQFTKEGTFRAAQAQLPRLKAMGVDIVWLMPIHPIGVKNRKGTLGSPYSVKDYYAVNPEFGTLADFKAFVNAAHAQGMHVILDLVANHTAWDNALATKHPDWYEKDWKGDFRPTPWWDWSDIIDLDWSKTGVREHVGEAMEYWVREAGVDGYRADVAGYVPLDFWDKARARLEKIRPVFMLAEWKTPELTRHAFDAVYAWDWHNSVKDIAKGKADATALYGYYAENESAWPREAMRMTYLENHDSNSWEGSVKENFGPSLAAMTALSFTNEGMPLIYNGMEACNTKRLEFFERDPIDWSQGKACAMGPLLRDLVTFRKANPALRNGQWGARMVKLDNDQPKQLFSWVRTQGKNQVVGLFNLSARPVTATLTTAQAAGTYREFRGGKPVMVKAGMKVELPAWAIACSRARIPGRTGRSRTRRRWACRWRRSPA</sequence>
<dbReference type="InterPro" id="IPR017853">
    <property type="entry name" value="GH"/>
</dbReference>
<feature type="signal peptide" evidence="1">
    <location>
        <begin position="1"/>
        <end position="19"/>
    </location>
</feature>
<dbReference type="KEGG" id="srhi:H9L12_01550"/>
<feature type="chain" id="PRO_5028953640" evidence="1">
    <location>
        <begin position="20"/>
        <end position="483"/>
    </location>
</feature>
<gene>
    <name evidence="3" type="ORF">H9L12_01550</name>
</gene>
<keyword evidence="4" id="KW-1185">Reference proteome</keyword>
<evidence type="ECO:0000313" key="4">
    <source>
        <dbReference type="Proteomes" id="UP000515955"/>
    </source>
</evidence>
<dbReference type="GO" id="GO:0005975">
    <property type="term" value="P:carbohydrate metabolic process"/>
    <property type="evidence" value="ECO:0007669"/>
    <property type="project" value="InterPro"/>
</dbReference>
<evidence type="ECO:0000259" key="2">
    <source>
        <dbReference type="SMART" id="SM00642"/>
    </source>
</evidence>
<dbReference type="Pfam" id="PF00128">
    <property type="entry name" value="Alpha-amylase"/>
    <property type="match status" value="1"/>
</dbReference>
<dbReference type="EMBL" id="CP060717">
    <property type="protein sequence ID" value="QNN65348.1"/>
    <property type="molecule type" value="Genomic_DNA"/>
</dbReference>
<dbReference type="Gene3D" id="3.20.20.80">
    <property type="entry name" value="Glycosidases"/>
    <property type="match status" value="1"/>
</dbReference>
<dbReference type="InterPro" id="IPR006047">
    <property type="entry name" value="GH13_cat_dom"/>
</dbReference>
<name>A0A7G9SBX3_9SPHN</name>
<accession>A0A7G9SBX3</accession>
<dbReference type="InterPro" id="IPR013780">
    <property type="entry name" value="Glyco_hydro_b"/>
</dbReference>
<dbReference type="Gene3D" id="2.60.40.1180">
    <property type="entry name" value="Golgi alpha-mannosidase II"/>
    <property type="match status" value="1"/>
</dbReference>
<proteinExistence type="predicted"/>
<feature type="domain" description="Glycosyl hydrolase family 13 catalytic" evidence="2">
    <location>
        <begin position="48"/>
        <end position="368"/>
    </location>
</feature>
<dbReference type="Proteomes" id="UP000515955">
    <property type="component" value="Chromosome"/>
</dbReference>
<organism evidence="3 4">
    <name type="scientific">Sphingomonas rhizophila</name>
    <dbReference type="NCBI Taxonomy" id="2071607"/>
    <lineage>
        <taxon>Bacteria</taxon>
        <taxon>Pseudomonadati</taxon>
        <taxon>Pseudomonadota</taxon>
        <taxon>Alphaproteobacteria</taxon>
        <taxon>Sphingomonadales</taxon>
        <taxon>Sphingomonadaceae</taxon>
        <taxon>Sphingomonas</taxon>
    </lineage>
</organism>
<reference evidence="3 4" key="1">
    <citation type="submission" date="2020-08" db="EMBL/GenBank/DDBJ databases">
        <title>Genome sequence of Sphingomonas rhizophila KACC 19189T.</title>
        <authorList>
            <person name="Hyun D.-W."/>
            <person name="Bae J.-W."/>
        </authorList>
    </citation>
    <scope>NUCLEOTIDE SEQUENCE [LARGE SCALE GENOMIC DNA]</scope>
    <source>
        <strain evidence="3 4">KACC 19189</strain>
    </source>
</reference>
<evidence type="ECO:0000256" key="1">
    <source>
        <dbReference type="SAM" id="SignalP"/>
    </source>
</evidence>
<dbReference type="PANTHER" id="PTHR47786:SF2">
    <property type="entry name" value="GLYCOSYL HYDROLASE FAMILY 13 CATALYTIC DOMAIN-CONTAINING PROTEIN"/>
    <property type="match status" value="1"/>
</dbReference>